<sequence length="200" mass="22862">MASVKDSEDALYMELWHACAGPLVTVPREGERVFYFPQGHIEQVKVYTNQVADQPEPVCDLPWKILCRVINVQLRVKADTDEVFAQVTLLAEDYHYENAVENEPVPALPGRTQVHSFCKTLTASDTSTHGALTIMRRHAEECLPPMDMACQSPTQELVAKDLHGTQWRFHHIFRRQPRRHLLQSGWSDFVSSKRLVAAQR</sequence>
<organism evidence="1 2">
    <name type="scientific">Persea americana</name>
    <name type="common">Avocado</name>
    <dbReference type="NCBI Taxonomy" id="3435"/>
    <lineage>
        <taxon>Eukaryota</taxon>
        <taxon>Viridiplantae</taxon>
        <taxon>Streptophyta</taxon>
        <taxon>Embryophyta</taxon>
        <taxon>Tracheophyta</taxon>
        <taxon>Spermatophyta</taxon>
        <taxon>Magnoliopsida</taxon>
        <taxon>Magnoliidae</taxon>
        <taxon>Laurales</taxon>
        <taxon>Lauraceae</taxon>
        <taxon>Persea</taxon>
    </lineage>
</organism>
<protein>
    <submittedName>
        <fullName evidence="1">Uncharacterized protein</fullName>
    </submittedName>
</protein>
<dbReference type="EMBL" id="CM056810">
    <property type="protein sequence ID" value="KAJ8644250.1"/>
    <property type="molecule type" value="Genomic_DNA"/>
</dbReference>
<keyword evidence="2" id="KW-1185">Reference proteome</keyword>
<comment type="caution">
    <text evidence="1">The sequence shown here is derived from an EMBL/GenBank/DDBJ whole genome shotgun (WGS) entry which is preliminary data.</text>
</comment>
<proteinExistence type="predicted"/>
<accession>A0ACC2MF08</accession>
<gene>
    <name evidence="1" type="ORF">MRB53_005998</name>
</gene>
<dbReference type="Proteomes" id="UP001234297">
    <property type="component" value="Chromosome 2"/>
</dbReference>
<reference evidence="1 2" key="1">
    <citation type="journal article" date="2022" name="Hortic Res">
        <title>A haplotype resolved chromosomal level avocado genome allows analysis of novel avocado genes.</title>
        <authorList>
            <person name="Nath O."/>
            <person name="Fletcher S.J."/>
            <person name="Hayward A."/>
            <person name="Shaw L.M."/>
            <person name="Masouleh A.K."/>
            <person name="Furtado A."/>
            <person name="Henry R.J."/>
            <person name="Mitter N."/>
        </authorList>
    </citation>
    <scope>NUCLEOTIDE SEQUENCE [LARGE SCALE GENOMIC DNA]</scope>
    <source>
        <strain evidence="2">cv. Hass</strain>
    </source>
</reference>
<name>A0ACC2MF08_PERAE</name>
<evidence type="ECO:0000313" key="1">
    <source>
        <dbReference type="EMBL" id="KAJ8644250.1"/>
    </source>
</evidence>
<evidence type="ECO:0000313" key="2">
    <source>
        <dbReference type="Proteomes" id="UP001234297"/>
    </source>
</evidence>